<dbReference type="OrthoDB" id="7032446at2"/>
<evidence type="ECO:0000313" key="2">
    <source>
        <dbReference type="EMBL" id="VVO42161.1"/>
    </source>
</evidence>
<name>A0A5E7FRH4_PSEFL</name>
<keyword evidence="1" id="KW-0472">Membrane</keyword>
<dbReference type="AlphaFoldDB" id="A0A5E7FRH4"/>
<feature type="transmembrane region" description="Helical" evidence="1">
    <location>
        <begin position="52"/>
        <end position="75"/>
    </location>
</feature>
<keyword evidence="1" id="KW-0812">Transmembrane</keyword>
<keyword evidence="1" id="KW-1133">Transmembrane helix</keyword>
<dbReference type="EMBL" id="CABVHU010000023">
    <property type="protein sequence ID" value="VVO42161.1"/>
    <property type="molecule type" value="Genomic_DNA"/>
</dbReference>
<accession>A0A5E7FRH4</accession>
<proteinExistence type="predicted"/>
<evidence type="ECO:0000313" key="3">
    <source>
        <dbReference type="Proteomes" id="UP000409037"/>
    </source>
</evidence>
<sequence>MPVKLYEVPPELTPPPAPRVWRWLVLLPVLLLLGLGLTLWLGGDALTQRPRLLWQIGLGAPMAIWFVLGLIRALVYLGQLSVTDGWNDEREADLVQKMRQGRRSQQVLAVSLHTALREPGAHDGEAQREVLLDAHKALRVQAAWQPCEEGIRHSRLAVEQGEMPEAVLRRVLRQVLSDLARVLQALPEDKPLALLLEMDTIVSEENLNGLWQDVWSESGIRQTVTRLEGRGLAAVDGWLDQRIREQTLLLVVAFQVAPAQAEDTAEAVVGLLLGNRLTQTTLEPLAYLHRPEPVRTPTSEGVLYATHQALDWVPVEAASIRHAWCVGSDAQRASAITTAISDVAMPLKVEQGLHDLDSILGNPGCATPWVAIAAAVESIRDEGEPHFIFSGDSTADAWLWCSAVMPPSPNQE</sequence>
<organism evidence="2 3">
    <name type="scientific">Pseudomonas fluorescens</name>
    <dbReference type="NCBI Taxonomy" id="294"/>
    <lineage>
        <taxon>Bacteria</taxon>
        <taxon>Pseudomonadati</taxon>
        <taxon>Pseudomonadota</taxon>
        <taxon>Gammaproteobacteria</taxon>
        <taxon>Pseudomonadales</taxon>
        <taxon>Pseudomonadaceae</taxon>
        <taxon>Pseudomonas</taxon>
    </lineage>
</organism>
<evidence type="ECO:0000256" key="1">
    <source>
        <dbReference type="SAM" id="Phobius"/>
    </source>
</evidence>
<feature type="transmembrane region" description="Helical" evidence="1">
    <location>
        <begin position="20"/>
        <end position="40"/>
    </location>
</feature>
<gene>
    <name evidence="2" type="ORF">PS833_05963</name>
</gene>
<dbReference type="RefSeq" id="WP_150801034.1">
    <property type="nucleotide sequence ID" value="NZ_CABVHU010000023.1"/>
</dbReference>
<dbReference type="Proteomes" id="UP000409037">
    <property type="component" value="Unassembled WGS sequence"/>
</dbReference>
<protein>
    <submittedName>
        <fullName evidence="2">Uncharacterized protein</fullName>
    </submittedName>
</protein>
<reference evidence="2 3" key="1">
    <citation type="submission" date="2019-09" db="EMBL/GenBank/DDBJ databases">
        <authorList>
            <person name="Chandra G."/>
            <person name="Truman W A."/>
        </authorList>
    </citation>
    <scope>NUCLEOTIDE SEQUENCE [LARGE SCALE GENOMIC DNA]</scope>
    <source>
        <strain evidence="2">PS833</strain>
    </source>
</reference>